<organism evidence="14 15">
    <name type="scientific">Sulfurimonas hongkongensis</name>
    <dbReference type="NCBI Taxonomy" id="1172190"/>
    <lineage>
        <taxon>Bacteria</taxon>
        <taxon>Pseudomonadati</taxon>
        <taxon>Campylobacterota</taxon>
        <taxon>Epsilonproteobacteria</taxon>
        <taxon>Campylobacterales</taxon>
        <taxon>Sulfurimonadaceae</taxon>
        <taxon>Sulfurimonas</taxon>
    </lineage>
</organism>
<dbReference type="InterPro" id="IPR028974">
    <property type="entry name" value="TSP_type-3_rpt"/>
</dbReference>
<dbReference type="SUPFAM" id="SSF103647">
    <property type="entry name" value="TSP type-3 repeat"/>
    <property type="match status" value="1"/>
</dbReference>
<dbReference type="GO" id="GO:0005509">
    <property type="term" value="F:calcium ion binding"/>
    <property type="evidence" value="ECO:0007669"/>
    <property type="project" value="InterPro"/>
</dbReference>
<keyword evidence="15" id="KW-1185">Reference proteome</keyword>
<dbReference type="CDD" id="cd07185">
    <property type="entry name" value="OmpA_C-like"/>
    <property type="match status" value="1"/>
</dbReference>
<feature type="signal peptide" evidence="12">
    <location>
        <begin position="1"/>
        <end position="19"/>
    </location>
</feature>
<keyword evidence="7" id="KW-0626">Porin</keyword>
<dbReference type="GO" id="GO:0046930">
    <property type="term" value="C:pore complex"/>
    <property type="evidence" value="ECO:0007669"/>
    <property type="project" value="UniProtKB-KW"/>
</dbReference>
<evidence type="ECO:0000256" key="12">
    <source>
        <dbReference type="SAM" id="SignalP"/>
    </source>
</evidence>
<dbReference type="Proteomes" id="UP000015520">
    <property type="component" value="Unassembled WGS sequence"/>
</dbReference>
<evidence type="ECO:0000259" key="13">
    <source>
        <dbReference type="PROSITE" id="PS51123"/>
    </source>
</evidence>
<keyword evidence="6" id="KW-0406">Ion transport</keyword>
<evidence type="ECO:0000256" key="5">
    <source>
        <dbReference type="ARBA" id="ARBA00022729"/>
    </source>
</evidence>
<dbReference type="PROSITE" id="PS51123">
    <property type="entry name" value="OMPA_2"/>
    <property type="match status" value="1"/>
</dbReference>
<dbReference type="GO" id="GO:0006811">
    <property type="term" value="P:monoatomic ion transport"/>
    <property type="evidence" value="ECO:0007669"/>
    <property type="project" value="UniProtKB-KW"/>
</dbReference>
<name>T0L0Z3_9BACT</name>
<evidence type="ECO:0000256" key="10">
    <source>
        <dbReference type="PROSITE-ProRule" id="PRU00473"/>
    </source>
</evidence>
<reference evidence="14 15" key="1">
    <citation type="submission" date="2013-07" db="EMBL/GenBank/DDBJ databases">
        <title>Sulfurimonas hongkongensis AST-10 Genome Sequencing.</title>
        <authorList>
            <person name="Cai L."/>
            <person name="Zhang T."/>
        </authorList>
    </citation>
    <scope>NUCLEOTIDE SEQUENCE [LARGE SCALE GENOMIC DNA]</scope>
    <source>
        <strain evidence="14 15">AST-10</strain>
    </source>
</reference>
<feature type="region of interest" description="Disordered" evidence="11">
    <location>
        <begin position="331"/>
        <end position="363"/>
    </location>
</feature>
<keyword evidence="9" id="KW-0998">Cell outer membrane</keyword>
<evidence type="ECO:0000256" key="7">
    <source>
        <dbReference type="ARBA" id="ARBA00023114"/>
    </source>
</evidence>
<comment type="caution">
    <text evidence="14">The sequence shown here is derived from an EMBL/GenBank/DDBJ whole genome shotgun (WGS) entry which is preliminary data.</text>
</comment>
<feature type="compositionally biased region" description="Basic and acidic residues" evidence="11">
    <location>
        <begin position="349"/>
        <end position="363"/>
    </location>
</feature>
<dbReference type="AlphaFoldDB" id="T0L0Z3"/>
<dbReference type="OrthoDB" id="9805566at2"/>
<dbReference type="InterPro" id="IPR006665">
    <property type="entry name" value="OmpA-like"/>
</dbReference>
<dbReference type="RefSeq" id="WP_021287358.1">
    <property type="nucleotide sequence ID" value="NZ_AUPZ01000007.1"/>
</dbReference>
<keyword evidence="3" id="KW-1134">Transmembrane beta strand</keyword>
<dbReference type="InterPro" id="IPR011250">
    <property type="entry name" value="OMP/PagP_B-barrel"/>
</dbReference>
<dbReference type="Pfam" id="PF13505">
    <property type="entry name" value="OMP_b-brl"/>
    <property type="match status" value="1"/>
</dbReference>
<feature type="chain" id="PRO_5004566572" description="OmpA-like domain-containing protein" evidence="12">
    <location>
        <begin position="20"/>
        <end position="363"/>
    </location>
</feature>
<dbReference type="InterPro" id="IPR006664">
    <property type="entry name" value="OMP_bac"/>
</dbReference>
<evidence type="ECO:0000256" key="11">
    <source>
        <dbReference type="SAM" id="MobiDB-lite"/>
    </source>
</evidence>
<evidence type="ECO:0000256" key="4">
    <source>
        <dbReference type="ARBA" id="ARBA00022692"/>
    </source>
</evidence>
<dbReference type="SUPFAM" id="SSF103088">
    <property type="entry name" value="OmpA-like"/>
    <property type="match status" value="1"/>
</dbReference>
<dbReference type="PRINTS" id="PR01021">
    <property type="entry name" value="OMPADOMAIN"/>
</dbReference>
<dbReference type="GO" id="GO:0009279">
    <property type="term" value="C:cell outer membrane"/>
    <property type="evidence" value="ECO:0007669"/>
    <property type="project" value="UniProtKB-SubCell"/>
</dbReference>
<feature type="domain" description="OmpA-like" evidence="13">
    <location>
        <begin position="247"/>
        <end position="363"/>
    </location>
</feature>
<evidence type="ECO:0000256" key="8">
    <source>
        <dbReference type="ARBA" id="ARBA00023136"/>
    </source>
</evidence>
<dbReference type="GO" id="GO:0015288">
    <property type="term" value="F:porin activity"/>
    <property type="evidence" value="ECO:0007669"/>
    <property type="project" value="UniProtKB-KW"/>
</dbReference>
<evidence type="ECO:0000256" key="9">
    <source>
        <dbReference type="ARBA" id="ARBA00023237"/>
    </source>
</evidence>
<dbReference type="SUPFAM" id="SSF56925">
    <property type="entry name" value="OMPA-like"/>
    <property type="match status" value="1"/>
</dbReference>
<dbReference type="STRING" id="1172190.M947_05450"/>
<dbReference type="Pfam" id="PF00691">
    <property type="entry name" value="OmpA"/>
    <property type="match status" value="1"/>
</dbReference>
<dbReference type="PROSITE" id="PS01068">
    <property type="entry name" value="OMPA_1"/>
    <property type="match status" value="1"/>
</dbReference>
<evidence type="ECO:0000256" key="1">
    <source>
        <dbReference type="ARBA" id="ARBA00004571"/>
    </source>
</evidence>
<dbReference type="PATRIC" id="fig|1172190.3.peg.1063"/>
<sequence length="363" mass="39540">MKKILLIPTLLLSSSLMMAADYEITPMIGYNIAEGNINLDDYATFGAEFQYNALDFFLKPELSIFYSKADYNTNKLSSGTDTDVWRFALNGVYEYDKVAGIIPLAKVGFGYETMNGDSYKGETGNTDSAFVNAGVGAKIPFNDMLALKLEAVYMLKHNDARYDNNLAILAGLNFAFGQSSQKVAPASEAIVIEPVKEEPAKEVLEETLVEEEVTSVVAVVDGDDDQDGVANSIDLCPDTPMGQAINSDGCPIDITLKINFEFDSAKVDDSLQKPVQDFADFLNKNSNYSTKIVGHTDSTGSEKYNQKLSEKRATSVKNMLIENGVDATKVSTVGKGELDPVADNSTAEGRAKNRRAEAELNRD</sequence>
<dbReference type="InterPro" id="IPR036737">
    <property type="entry name" value="OmpA-like_sf"/>
</dbReference>
<dbReference type="Gene3D" id="3.30.1330.60">
    <property type="entry name" value="OmpA-like domain"/>
    <property type="match status" value="1"/>
</dbReference>
<dbReference type="PANTHER" id="PTHR30329:SF21">
    <property type="entry name" value="LIPOPROTEIN YIAD-RELATED"/>
    <property type="match status" value="1"/>
</dbReference>
<keyword evidence="4" id="KW-0812">Transmembrane</keyword>
<evidence type="ECO:0000256" key="6">
    <source>
        <dbReference type="ARBA" id="ARBA00023065"/>
    </source>
</evidence>
<gene>
    <name evidence="14" type="ORF">M947_05450</name>
</gene>
<dbReference type="Gene3D" id="2.40.160.20">
    <property type="match status" value="1"/>
</dbReference>
<keyword evidence="8 10" id="KW-0472">Membrane</keyword>
<keyword evidence="2" id="KW-0813">Transport</keyword>
<dbReference type="InterPro" id="IPR006690">
    <property type="entry name" value="OMPA-like_CS"/>
</dbReference>
<accession>T0L0Z3</accession>
<dbReference type="eggNOG" id="COG2885">
    <property type="taxonomic scope" value="Bacteria"/>
</dbReference>
<protein>
    <recommendedName>
        <fullName evidence="13">OmpA-like domain-containing protein</fullName>
    </recommendedName>
</protein>
<comment type="subcellular location">
    <subcellularLocation>
        <location evidence="1">Cell outer membrane</location>
        <topology evidence="1">Multi-pass membrane protein</topology>
    </subcellularLocation>
</comment>
<keyword evidence="5 12" id="KW-0732">Signal</keyword>
<dbReference type="PANTHER" id="PTHR30329">
    <property type="entry name" value="STATOR ELEMENT OF FLAGELLAR MOTOR COMPLEX"/>
    <property type="match status" value="1"/>
</dbReference>
<dbReference type="InterPro" id="IPR027385">
    <property type="entry name" value="Beta-barrel_OMP"/>
</dbReference>
<evidence type="ECO:0000313" key="15">
    <source>
        <dbReference type="Proteomes" id="UP000015520"/>
    </source>
</evidence>
<dbReference type="InterPro" id="IPR050330">
    <property type="entry name" value="Bact_OuterMem_StrucFunc"/>
</dbReference>
<evidence type="ECO:0000256" key="2">
    <source>
        <dbReference type="ARBA" id="ARBA00022448"/>
    </source>
</evidence>
<evidence type="ECO:0000256" key="3">
    <source>
        <dbReference type="ARBA" id="ARBA00022452"/>
    </source>
</evidence>
<evidence type="ECO:0000313" key="14">
    <source>
        <dbReference type="EMBL" id="EQB39438.1"/>
    </source>
</evidence>
<dbReference type="eggNOG" id="COG3637">
    <property type="taxonomic scope" value="Bacteria"/>
</dbReference>
<proteinExistence type="predicted"/>
<dbReference type="EMBL" id="AUPZ01000007">
    <property type="protein sequence ID" value="EQB39438.1"/>
    <property type="molecule type" value="Genomic_DNA"/>
</dbReference>